<feature type="region of interest" description="Disordered" evidence="1">
    <location>
        <begin position="42"/>
        <end position="147"/>
    </location>
</feature>
<evidence type="ECO:0008006" key="5">
    <source>
        <dbReference type="Google" id="ProtNLM"/>
    </source>
</evidence>
<comment type="caution">
    <text evidence="3">The sequence shown here is derived from an EMBL/GenBank/DDBJ whole genome shotgun (WGS) entry which is preliminary data.</text>
</comment>
<name>A0A3B0BD32_9ACTN</name>
<organism evidence="3 4">
    <name type="scientific">Streptomyces klenkii</name>
    <dbReference type="NCBI Taxonomy" id="1420899"/>
    <lineage>
        <taxon>Bacteria</taxon>
        <taxon>Bacillati</taxon>
        <taxon>Actinomycetota</taxon>
        <taxon>Actinomycetes</taxon>
        <taxon>Kitasatosporales</taxon>
        <taxon>Streptomycetaceae</taxon>
        <taxon>Streptomyces</taxon>
    </lineage>
</organism>
<dbReference type="InterPro" id="IPR045513">
    <property type="entry name" value="DUF6479"/>
</dbReference>
<keyword evidence="2" id="KW-1133">Transmembrane helix</keyword>
<evidence type="ECO:0000313" key="4">
    <source>
        <dbReference type="Proteomes" id="UP000270343"/>
    </source>
</evidence>
<evidence type="ECO:0000256" key="1">
    <source>
        <dbReference type="SAM" id="MobiDB-lite"/>
    </source>
</evidence>
<dbReference type="AlphaFoldDB" id="A0A3B0BD32"/>
<keyword evidence="2" id="KW-0472">Membrane</keyword>
<proteinExistence type="predicted"/>
<keyword evidence="4" id="KW-1185">Reference proteome</keyword>
<feature type="compositionally biased region" description="Gly residues" evidence="1">
    <location>
        <begin position="134"/>
        <end position="147"/>
    </location>
</feature>
<dbReference type="EMBL" id="RBAM01000007">
    <property type="protein sequence ID" value="RKN71095.1"/>
    <property type="molecule type" value="Genomic_DNA"/>
</dbReference>
<keyword evidence="2" id="KW-0812">Transmembrane</keyword>
<feature type="transmembrane region" description="Helical" evidence="2">
    <location>
        <begin position="20"/>
        <end position="38"/>
    </location>
</feature>
<reference evidence="3 4" key="1">
    <citation type="journal article" date="2015" name="Antonie Van Leeuwenhoek">
        <title>Streptomyces klenkii sp. nov., isolated from deep marine sediment.</title>
        <authorList>
            <person name="Veyisoglu A."/>
            <person name="Sahin N."/>
        </authorList>
    </citation>
    <scope>NUCLEOTIDE SEQUENCE [LARGE SCALE GENOMIC DNA]</scope>
    <source>
        <strain evidence="3 4">KCTC 29202</strain>
    </source>
</reference>
<dbReference type="OrthoDB" id="4208575at2"/>
<dbReference type="RefSeq" id="WP_120756771.1">
    <property type="nucleotide sequence ID" value="NZ_JBEXOE010000054.1"/>
</dbReference>
<evidence type="ECO:0000313" key="3">
    <source>
        <dbReference type="EMBL" id="RKN71095.1"/>
    </source>
</evidence>
<dbReference type="Pfam" id="PF20087">
    <property type="entry name" value="DUF6479"/>
    <property type="match status" value="1"/>
</dbReference>
<protein>
    <recommendedName>
        <fullName evidence="5">Secreted protein</fullName>
    </recommendedName>
</protein>
<dbReference type="Proteomes" id="UP000270343">
    <property type="component" value="Unassembled WGS sequence"/>
</dbReference>
<evidence type="ECO:0000256" key="2">
    <source>
        <dbReference type="SAM" id="Phobius"/>
    </source>
</evidence>
<sequence length="147" mass="16226">MRIQYVHLADLAAPHWAGGIIQFVVGLFVVALLIMAVVKGFRKRDEEPPPPSQPQRRQGAWQTRQEHDTGPTSPDHGPGHNDDEENKVGYVTEHREADELHPEANGERVLPHEIHNPGSHPEELSEERKKWNPGGSGGFGSGGPGHH</sequence>
<feature type="compositionally biased region" description="Basic and acidic residues" evidence="1">
    <location>
        <begin position="92"/>
        <end position="130"/>
    </location>
</feature>
<gene>
    <name evidence="3" type="ORF">D7231_19700</name>
</gene>
<accession>A0A3B0BD32</accession>